<proteinExistence type="inferred from homology"/>
<evidence type="ECO:0000256" key="1">
    <source>
        <dbReference type="ARBA" id="ARBA00007553"/>
    </source>
</evidence>
<dbReference type="InterPro" id="IPR002502">
    <property type="entry name" value="Amidase_domain"/>
</dbReference>
<evidence type="ECO:0000256" key="4">
    <source>
        <dbReference type="ARBA" id="ARBA00022859"/>
    </source>
</evidence>
<dbReference type="CDD" id="cd06583">
    <property type="entry name" value="PGRP"/>
    <property type="match status" value="1"/>
</dbReference>
<protein>
    <recommendedName>
        <fullName evidence="5">Peptidoglycan recognition protein</fullName>
    </recommendedName>
</protein>
<evidence type="ECO:0000313" key="9">
    <source>
        <dbReference type="EMBL" id="CAK1588558.1"/>
    </source>
</evidence>
<gene>
    <name evidence="9" type="ORF">PARMNEM_LOCUS9181</name>
</gene>
<dbReference type="GO" id="GO:0008270">
    <property type="term" value="F:zinc ion binding"/>
    <property type="evidence" value="ECO:0007669"/>
    <property type="project" value="InterPro"/>
</dbReference>
<evidence type="ECO:0000256" key="3">
    <source>
        <dbReference type="ARBA" id="ARBA00022588"/>
    </source>
</evidence>
<accession>A0AAV1L0T6</accession>
<evidence type="ECO:0000256" key="6">
    <source>
        <dbReference type="SAM" id="Phobius"/>
    </source>
</evidence>
<evidence type="ECO:0000256" key="5">
    <source>
        <dbReference type="ARBA" id="ARBA00069708"/>
    </source>
</evidence>
<feature type="domain" description="N-acetylmuramoyl-L-alanine amidase" evidence="7">
    <location>
        <begin position="146"/>
        <end position="286"/>
    </location>
</feature>
<dbReference type="AlphaFoldDB" id="A0AAV1L0T6"/>
<evidence type="ECO:0000259" key="7">
    <source>
        <dbReference type="SMART" id="SM00644"/>
    </source>
</evidence>
<feature type="transmembrane region" description="Helical" evidence="6">
    <location>
        <begin position="95"/>
        <end position="116"/>
    </location>
</feature>
<dbReference type="GO" id="GO:0009253">
    <property type="term" value="P:peptidoglycan catabolic process"/>
    <property type="evidence" value="ECO:0007669"/>
    <property type="project" value="InterPro"/>
</dbReference>
<dbReference type="Gene3D" id="3.40.80.10">
    <property type="entry name" value="Peptidoglycan recognition protein-like"/>
    <property type="match status" value="1"/>
</dbReference>
<dbReference type="SMART" id="SM00644">
    <property type="entry name" value="Ami_2"/>
    <property type="match status" value="1"/>
</dbReference>
<name>A0AAV1L0T6_9NEOP</name>
<dbReference type="InterPro" id="IPR006619">
    <property type="entry name" value="PGRP_domain_met/bac"/>
</dbReference>
<dbReference type="PANTHER" id="PTHR11022">
    <property type="entry name" value="PEPTIDOGLYCAN RECOGNITION PROTEIN"/>
    <property type="match status" value="1"/>
</dbReference>
<evidence type="ECO:0000259" key="8">
    <source>
        <dbReference type="SMART" id="SM00701"/>
    </source>
</evidence>
<comment type="subunit">
    <text evidence="2">Monomer.</text>
</comment>
<evidence type="ECO:0000256" key="2">
    <source>
        <dbReference type="ARBA" id="ARBA00011245"/>
    </source>
</evidence>
<feature type="domain" description="Peptidoglycan recognition protein family" evidence="8">
    <location>
        <begin position="135"/>
        <end position="280"/>
    </location>
</feature>
<keyword evidence="10" id="KW-1185">Reference proteome</keyword>
<evidence type="ECO:0000313" key="10">
    <source>
        <dbReference type="Proteomes" id="UP001314205"/>
    </source>
</evidence>
<dbReference type="PANTHER" id="PTHR11022:SF74">
    <property type="entry name" value="PEPTIDOGLYCAN-RECOGNITION PROTEIN SA"/>
    <property type="match status" value="1"/>
</dbReference>
<keyword evidence="4" id="KW-0391">Immunity</keyword>
<reference evidence="9 10" key="1">
    <citation type="submission" date="2023-11" db="EMBL/GenBank/DDBJ databases">
        <authorList>
            <person name="Hedman E."/>
            <person name="Englund M."/>
            <person name="Stromberg M."/>
            <person name="Nyberg Akerstrom W."/>
            <person name="Nylinder S."/>
            <person name="Jareborg N."/>
            <person name="Kallberg Y."/>
            <person name="Kronander E."/>
        </authorList>
    </citation>
    <scope>NUCLEOTIDE SEQUENCE [LARGE SCALE GENOMIC DNA]</scope>
</reference>
<dbReference type="Pfam" id="PF01510">
    <property type="entry name" value="Amidase_2"/>
    <property type="match status" value="1"/>
</dbReference>
<keyword evidence="3" id="KW-0399">Innate immunity</keyword>
<keyword evidence="6" id="KW-0472">Membrane</keyword>
<dbReference type="SMART" id="SM00701">
    <property type="entry name" value="PGRP"/>
    <property type="match status" value="1"/>
</dbReference>
<dbReference type="InterPro" id="IPR015510">
    <property type="entry name" value="PGRP"/>
</dbReference>
<dbReference type="FunFam" id="3.40.80.10:FF:000001">
    <property type="entry name" value="Peptidoglycan recognition protein 1"/>
    <property type="match status" value="1"/>
</dbReference>
<dbReference type="EMBL" id="CAVLGL010000082">
    <property type="protein sequence ID" value="CAK1588558.1"/>
    <property type="molecule type" value="Genomic_DNA"/>
</dbReference>
<dbReference type="SUPFAM" id="SSF55846">
    <property type="entry name" value="N-acetylmuramoyl-L-alanine amidase-like"/>
    <property type="match status" value="1"/>
</dbReference>
<dbReference type="GO" id="GO:0045087">
    <property type="term" value="P:innate immune response"/>
    <property type="evidence" value="ECO:0007669"/>
    <property type="project" value="UniProtKB-KW"/>
</dbReference>
<organism evidence="9 10">
    <name type="scientific">Parnassius mnemosyne</name>
    <name type="common">clouded apollo</name>
    <dbReference type="NCBI Taxonomy" id="213953"/>
    <lineage>
        <taxon>Eukaryota</taxon>
        <taxon>Metazoa</taxon>
        <taxon>Ecdysozoa</taxon>
        <taxon>Arthropoda</taxon>
        <taxon>Hexapoda</taxon>
        <taxon>Insecta</taxon>
        <taxon>Pterygota</taxon>
        <taxon>Neoptera</taxon>
        <taxon>Endopterygota</taxon>
        <taxon>Lepidoptera</taxon>
        <taxon>Glossata</taxon>
        <taxon>Ditrysia</taxon>
        <taxon>Papilionoidea</taxon>
        <taxon>Papilionidae</taxon>
        <taxon>Parnassiinae</taxon>
        <taxon>Parnassini</taxon>
        <taxon>Parnassius</taxon>
        <taxon>Driopa</taxon>
    </lineage>
</organism>
<dbReference type="GO" id="GO:0008745">
    <property type="term" value="F:N-acetylmuramoyl-L-alanine amidase activity"/>
    <property type="evidence" value="ECO:0007669"/>
    <property type="project" value="InterPro"/>
</dbReference>
<sequence length="320" mass="36159">MWISGDDHSHDQPGAPLGRVSTISEVVPMDGANLATSAATPNVGNLSVTKSSRVHIGPKFVSVTQNLQNTEVVKDMPFPVYVWYIVKNSSRAEKLSCLVALLVLITCVTLIVFFAVQATNNPEDYIDVAPHEWNISRQMWLAQNFTSSSTTERFDPVRLVIIQHTVSPECSRFVLCAAELRNMQSWFIKYYNYDIPYNFIIGNDGRVYEGRGWGIEGAHTFTYNRCSLGIGFIGDYREELTVHSRVTELQIKRAKMLLEEGVKRGFLDTDYSVLGAKDLNGSASPGSNLYNAIRQWEHYDHINKWRNKTCEKMYGFVPIS</sequence>
<comment type="caution">
    <text evidence="9">The sequence shown here is derived from an EMBL/GenBank/DDBJ whole genome shotgun (WGS) entry which is preliminary data.</text>
</comment>
<keyword evidence="6" id="KW-0812">Transmembrane</keyword>
<dbReference type="InterPro" id="IPR036505">
    <property type="entry name" value="Amidase/PGRP_sf"/>
</dbReference>
<comment type="similarity">
    <text evidence="1">Belongs to the N-acetylmuramoyl-L-alanine amidase 2 family.</text>
</comment>
<dbReference type="Proteomes" id="UP001314205">
    <property type="component" value="Unassembled WGS sequence"/>
</dbReference>
<keyword evidence="6" id="KW-1133">Transmembrane helix</keyword>